<dbReference type="OrthoDB" id="2940229at2759"/>
<feature type="region of interest" description="Disordered" evidence="1">
    <location>
        <begin position="416"/>
        <end position="472"/>
    </location>
</feature>
<sequence>MVLKRPLDVYDSPVSPPRGPKRRQVSRSLPPSSPFTSASSLFAIPSTPRSLRNWTVPSDSPGNPFGHIQRLTAATKLPRPTSYSKHLPLRFQLVRPDGINDGRSHANKDGVYRVVQVPLNYTLGHLLKLIKFVFQPAKEKEMGGAYKFRRAVRYASLPLHSNCRVPSSSKGKDPVLDFDPEPGHLFEVQKDIVMSRPGEIKSGKTWVKASTTRDPYHYPGNGAEVSPLDAEDGEDENWQWEAEEDFKLSQLWAPGDPEKGIIYHHDSTIQIHITINTKKIPSRKGVGNKPFLFLTFGSLDLFTPPSTTSSIIITSIDPVRWNGLYAFEVFLRAEAERERLECGEEDLLDVDAEGELDPDISSSTLPLCSPIGSSPQSQTSSVFSIYPSSASSAITPFPASPARKRRVDYANKRMSELAKKVRKGSNPSDSDDDKKKEEEVDELGDNDDDEDPAASEKPSDWDPFGPDEDEIC</sequence>
<feature type="compositionally biased region" description="Polar residues" evidence="1">
    <location>
        <begin position="26"/>
        <end position="40"/>
    </location>
</feature>
<accession>A0A1J8R2H5</accession>
<comment type="caution">
    <text evidence="2">The sequence shown here is derived from an EMBL/GenBank/DDBJ whole genome shotgun (WGS) entry which is preliminary data.</text>
</comment>
<dbReference type="Proteomes" id="UP000183567">
    <property type="component" value="Unassembled WGS sequence"/>
</dbReference>
<evidence type="ECO:0000313" key="2">
    <source>
        <dbReference type="EMBL" id="OJA15978.1"/>
    </source>
</evidence>
<reference evidence="2 3" key="1">
    <citation type="submission" date="2016-03" db="EMBL/GenBank/DDBJ databases">
        <title>Comparative genomics of the ectomycorrhizal sister species Rhizopogon vinicolor and Rhizopogon vesiculosus (Basidiomycota: Boletales) reveals a divergence of the mating type B locus.</title>
        <authorList>
            <person name="Mujic A.B."/>
            <person name="Kuo A."/>
            <person name="Tritt A."/>
            <person name="Lipzen A."/>
            <person name="Chen C."/>
            <person name="Johnson J."/>
            <person name="Sharma A."/>
            <person name="Barry K."/>
            <person name="Grigoriev I.V."/>
            <person name="Spatafora J.W."/>
        </authorList>
    </citation>
    <scope>NUCLEOTIDE SEQUENCE [LARGE SCALE GENOMIC DNA]</scope>
    <source>
        <strain evidence="2 3">AM-OR11-056</strain>
    </source>
</reference>
<dbReference type="AlphaFoldDB" id="A0A1J8R2H5"/>
<keyword evidence="3" id="KW-1185">Reference proteome</keyword>
<proteinExistence type="predicted"/>
<evidence type="ECO:0000313" key="3">
    <source>
        <dbReference type="Proteomes" id="UP000183567"/>
    </source>
</evidence>
<dbReference type="STRING" id="180088.A0A1J8R2H5"/>
<feature type="compositionally biased region" description="Acidic residues" evidence="1">
    <location>
        <begin position="439"/>
        <end position="453"/>
    </location>
</feature>
<evidence type="ECO:0000256" key="1">
    <source>
        <dbReference type="SAM" id="MobiDB-lite"/>
    </source>
</evidence>
<protein>
    <submittedName>
        <fullName evidence="2">Uncharacterized protein</fullName>
    </submittedName>
</protein>
<gene>
    <name evidence="2" type="ORF">AZE42_10779</name>
</gene>
<dbReference type="EMBL" id="LVVM01002765">
    <property type="protein sequence ID" value="OJA15978.1"/>
    <property type="molecule type" value="Genomic_DNA"/>
</dbReference>
<feature type="region of interest" description="Disordered" evidence="1">
    <location>
        <begin position="1"/>
        <end position="41"/>
    </location>
</feature>
<organism evidence="2 3">
    <name type="scientific">Rhizopogon vesiculosus</name>
    <dbReference type="NCBI Taxonomy" id="180088"/>
    <lineage>
        <taxon>Eukaryota</taxon>
        <taxon>Fungi</taxon>
        <taxon>Dikarya</taxon>
        <taxon>Basidiomycota</taxon>
        <taxon>Agaricomycotina</taxon>
        <taxon>Agaricomycetes</taxon>
        <taxon>Agaricomycetidae</taxon>
        <taxon>Boletales</taxon>
        <taxon>Suillineae</taxon>
        <taxon>Rhizopogonaceae</taxon>
        <taxon>Rhizopogon</taxon>
    </lineage>
</organism>
<name>A0A1J8R2H5_9AGAM</name>